<evidence type="ECO:0000313" key="3">
    <source>
        <dbReference type="EMBL" id="RQW99263.1"/>
    </source>
</evidence>
<dbReference type="InterPro" id="IPR032856">
    <property type="entry name" value="GDE_N_bis"/>
</dbReference>
<dbReference type="InterPro" id="IPR008928">
    <property type="entry name" value="6-hairpin_glycosidase_sf"/>
</dbReference>
<protein>
    <submittedName>
        <fullName evidence="3">Amylo-alpha-1,6-glucosidase</fullName>
    </submittedName>
</protein>
<feature type="domain" description="Mannosylglycerate hydrolase MGH1-like glycoside hydrolase" evidence="2">
    <location>
        <begin position="421"/>
        <end position="591"/>
    </location>
</feature>
<gene>
    <name evidence="3" type="ORF">DLJ59_25060</name>
</gene>
<sequence length="689" mass="77230">MNPLVNILDGNTFLVSDRQGDVDPSPVFPTGLFSYDTRFLSVWQLTINGDRLTALSVDDLQYYESRFFLVPGEPTHYVDTEISAIRHRSIGGSFVEDLAVLNEGNEPVDLVVRVEMGADFADLFDVKNPTNKVAPISVVVQDGLLCFAYRRGSFQRETVVSSSVAGDVDEHGMTFRIRIPAHAEWRTRFHVATNIVGAQGHDFRDSLRLHRPRSATQIGEALSTWLSETPRLISDNESITTAYRRSLTDLAALRYTSVSTGTQLVAAGLPWFMTLFGRDSLFTCLQSLSFLPHLAPPIITTLALTQGSRFDDFRDEEPGKILHELRYGESAAFGEQPHSPYFGSADSTMLFVILLDEYHTWTGDDLLPQRFEMEARAALDWIDTYGDLLGTGYVWYQTRNPDTGLQNQCWKDSWDSISYADGRLPGFPRATCELQGYAYDAKMRGARLARLVWNDPAYAQRLEQEAADLKARFNRDFWVDDGRYYALALDAEGRQVDALSSNIGHLLWSGIVDEQRASDVAAHLLGPRMFSGWGIRTLATGNGRYNGLGYHVGTVWPFDNSIIAWGLWRYGFREEAGVICQAMFDAARYFEGRLPEAFAGYDRERTKYPVQYPTACSPQAWSAATPLLLIRVILGLQPHGNHLVVDPALPSGTERIELLDIPGRWGRVDALGRRRPDTNHNERGIASAN</sequence>
<proteinExistence type="predicted"/>
<feature type="domain" description="Putative glycogen debranching enzyme N-terminal" evidence="1">
    <location>
        <begin position="8"/>
        <end position="189"/>
    </location>
</feature>
<dbReference type="EMBL" id="QGSZ01000273">
    <property type="protein sequence ID" value="RQW99263.1"/>
    <property type="molecule type" value="Genomic_DNA"/>
</dbReference>
<dbReference type="Gene3D" id="1.50.10.10">
    <property type="match status" value="1"/>
</dbReference>
<keyword evidence="4" id="KW-1185">Reference proteome</keyword>
<name>A0A3N9WEB3_9ACTN</name>
<evidence type="ECO:0000259" key="2">
    <source>
        <dbReference type="Pfam" id="PF22422"/>
    </source>
</evidence>
<comment type="caution">
    <text evidence="3">The sequence shown here is derived from an EMBL/GenBank/DDBJ whole genome shotgun (WGS) entry which is preliminary data.</text>
</comment>
<organism evidence="3 4">
    <name type="scientific">Micromonospora inaquosa</name>
    <dbReference type="NCBI Taxonomy" id="2203716"/>
    <lineage>
        <taxon>Bacteria</taxon>
        <taxon>Bacillati</taxon>
        <taxon>Actinomycetota</taxon>
        <taxon>Actinomycetes</taxon>
        <taxon>Micromonosporales</taxon>
        <taxon>Micromonosporaceae</taxon>
        <taxon>Micromonospora</taxon>
    </lineage>
</organism>
<dbReference type="Pfam" id="PF14742">
    <property type="entry name" value="GDE_N_bis"/>
    <property type="match status" value="1"/>
</dbReference>
<dbReference type="InterPro" id="IPR054491">
    <property type="entry name" value="MGH1-like_GH"/>
</dbReference>
<evidence type="ECO:0000313" key="4">
    <source>
        <dbReference type="Proteomes" id="UP000282312"/>
    </source>
</evidence>
<dbReference type="AlphaFoldDB" id="A0A3N9WEB3"/>
<dbReference type="Proteomes" id="UP000282312">
    <property type="component" value="Unassembled WGS sequence"/>
</dbReference>
<dbReference type="GO" id="GO:0005975">
    <property type="term" value="P:carbohydrate metabolic process"/>
    <property type="evidence" value="ECO:0007669"/>
    <property type="project" value="InterPro"/>
</dbReference>
<dbReference type="InterPro" id="IPR012341">
    <property type="entry name" value="6hp_glycosidase-like_sf"/>
</dbReference>
<evidence type="ECO:0000259" key="1">
    <source>
        <dbReference type="Pfam" id="PF14742"/>
    </source>
</evidence>
<reference evidence="3 4" key="1">
    <citation type="submission" date="2018-05" db="EMBL/GenBank/DDBJ databases">
        <title>Micromonospora from Atacama Desert.</title>
        <authorList>
            <person name="Carro L."/>
            <person name="Goodfellow M."/>
            <person name="Klenk H.-P."/>
        </authorList>
    </citation>
    <scope>NUCLEOTIDE SEQUENCE [LARGE SCALE GENOMIC DNA]</scope>
    <source>
        <strain evidence="3 4">LB39</strain>
    </source>
</reference>
<dbReference type="OrthoDB" id="9759959at2"/>
<accession>A0A3N9WEB3</accession>
<dbReference type="RefSeq" id="WP_124775083.1">
    <property type="nucleotide sequence ID" value="NZ_QGSZ01000273.1"/>
</dbReference>
<dbReference type="SUPFAM" id="SSF48208">
    <property type="entry name" value="Six-hairpin glycosidases"/>
    <property type="match status" value="1"/>
</dbReference>
<dbReference type="Pfam" id="PF22422">
    <property type="entry name" value="MGH1-like_GH"/>
    <property type="match status" value="1"/>
</dbReference>